<organism evidence="2 3">
    <name type="scientific">Paludisphaera mucosa</name>
    <dbReference type="NCBI Taxonomy" id="3030827"/>
    <lineage>
        <taxon>Bacteria</taxon>
        <taxon>Pseudomonadati</taxon>
        <taxon>Planctomycetota</taxon>
        <taxon>Planctomycetia</taxon>
        <taxon>Isosphaerales</taxon>
        <taxon>Isosphaeraceae</taxon>
        <taxon>Paludisphaera</taxon>
    </lineage>
</organism>
<protein>
    <submittedName>
        <fullName evidence="2">Uncharacterized protein</fullName>
    </submittedName>
</protein>
<keyword evidence="1" id="KW-1133">Transmembrane helix</keyword>
<keyword evidence="3" id="KW-1185">Reference proteome</keyword>
<keyword evidence="1" id="KW-0812">Transmembrane</keyword>
<name>A0ABT6FI83_9BACT</name>
<evidence type="ECO:0000313" key="3">
    <source>
        <dbReference type="Proteomes" id="UP001216907"/>
    </source>
</evidence>
<dbReference type="Proteomes" id="UP001216907">
    <property type="component" value="Unassembled WGS sequence"/>
</dbReference>
<accession>A0ABT6FI83</accession>
<evidence type="ECO:0000313" key="2">
    <source>
        <dbReference type="EMBL" id="MDG3007249.1"/>
    </source>
</evidence>
<dbReference type="RefSeq" id="WP_277863535.1">
    <property type="nucleotide sequence ID" value="NZ_JARRAG010000002.1"/>
</dbReference>
<proteinExistence type="predicted"/>
<keyword evidence="1" id="KW-0472">Membrane</keyword>
<evidence type="ECO:0000256" key="1">
    <source>
        <dbReference type="SAM" id="Phobius"/>
    </source>
</evidence>
<comment type="caution">
    <text evidence="2">The sequence shown here is derived from an EMBL/GenBank/DDBJ whole genome shotgun (WGS) entry which is preliminary data.</text>
</comment>
<gene>
    <name evidence="2" type="ORF">PZE19_26090</name>
</gene>
<sequence>MPPRKNQNPRPTPPIVVYAPLGELKVYELSEAEFERLAEGPTGQLHLNFALAMLPTALSILVTLQTATIESNRIYTSYLVAFWLLLVQGLISLFRWWHSNRSHQKLIDDIRARMPKRPGIAEQMPSTTVLLEPGPVPAIDAQDSPPDAVE</sequence>
<reference evidence="2 3" key="1">
    <citation type="submission" date="2023-03" db="EMBL/GenBank/DDBJ databases">
        <title>Paludisphaera mucosa sp. nov. a novel planctomycete from northern fen.</title>
        <authorList>
            <person name="Ivanova A."/>
        </authorList>
    </citation>
    <scope>NUCLEOTIDE SEQUENCE [LARGE SCALE GENOMIC DNA]</scope>
    <source>
        <strain evidence="2 3">Pla2</strain>
    </source>
</reference>
<dbReference type="EMBL" id="JARRAG010000002">
    <property type="protein sequence ID" value="MDG3007249.1"/>
    <property type="molecule type" value="Genomic_DNA"/>
</dbReference>
<feature type="transmembrane region" description="Helical" evidence="1">
    <location>
        <begin position="75"/>
        <end position="97"/>
    </location>
</feature>
<feature type="transmembrane region" description="Helical" evidence="1">
    <location>
        <begin position="45"/>
        <end position="69"/>
    </location>
</feature>